<dbReference type="InterPro" id="IPR002347">
    <property type="entry name" value="SDR_fam"/>
</dbReference>
<evidence type="ECO:0000313" key="4">
    <source>
        <dbReference type="Proteomes" id="UP000758603"/>
    </source>
</evidence>
<dbReference type="SUPFAM" id="SSF51735">
    <property type="entry name" value="NAD(P)-binding Rossmann-fold domains"/>
    <property type="match status" value="1"/>
</dbReference>
<dbReference type="PROSITE" id="PS00061">
    <property type="entry name" value="ADH_SHORT"/>
    <property type="match status" value="1"/>
</dbReference>
<proteinExistence type="inferred from homology"/>
<dbReference type="GO" id="GO:0016616">
    <property type="term" value="F:oxidoreductase activity, acting on the CH-OH group of donors, NAD or NADP as acceptor"/>
    <property type="evidence" value="ECO:0007669"/>
    <property type="project" value="TreeGrafter"/>
</dbReference>
<reference evidence="3" key="1">
    <citation type="journal article" date="2021" name="Nat. Commun.">
        <title>Genetic determinants of endophytism in the Arabidopsis root mycobiome.</title>
        <authorList>
            <person name="Mesny F."/>
            <person name="Miyauchi S."/>
            <person name="Thiergart T."/>
            <person name="Pickel B."/>
            <person name="Atanasova L."/>
            <person name="Karlsson M."/>
            <person name="Huettel B."/>
            <person name="Barry K.W."/>
            <person name="Haridas S."/>
            <person name="Chen C."/>
            <person name="Bauer D."/>
            <person name="Andreopoulos W."/>
            <person name="Pangilinan J."/>
            <person name="LaButti K."/>
            <person name="Riley R."/>
            <person name="Lipzen A."/>
            <person name="Clum A."/>
            <person name="Drula E."/>
            <person name="Henrissat B."/>
            <person name="Kohler A."/>
            <person name="Grigoriev I.V."/>
            <person name="Martin F.M."/>
            <person name="Hacquard S."/>
        </authorList>
    </citation>
    <scope>NUCLEOTIDE SEQUENCE</scope>
    <source>
        <strain evidence="3">MPI-SDFR-AT-0073</strain>
    </source>
</reference>
<comment type="similarity">
    <text evidence="2">Belongs to the short-chain dehydrogenases/reductases (SDR) family.</text>
</comment>
<dbReference type="Pfam" id="PF00106">
    <property type="entry name" value="adh_short"/>
    <property type="match status" value="1"/>
</dbReference>
<dbReference type="GeneID" id="70133731"/>
<dbReference type="AlphaFoldDB" id="A0A9P8ZWZ9"/>
<dbReference type="PRINTS" id="PR00081">
    <property type="entry name" value="GDHRDH"/>
</dbReference>
<comment type="caution">
    <text evidence="3">The sequence shown here is derived from an EMBL/GenBank/DDBJ whole genome shotgun (WGS) entry which is preliminary data.</text>
</comment>
<sequence>MGIFVVTGARRGIGQEYVRQLSDSEENTVIALVRSLSADLTALRDVESHAKGRVHILGCDITSDESVPSLREEVASILKGDAEKIDVIINNAAISNDQGVASRDLSASVLLDHVNSNVCGPARVVQSLLPYLKENGIIANISSGLGSLGLLSEEKIPPHIPSYSISKAALNMLTVHQAYELRGKAIIVSIDPGHVKTDMGGEKAVLEIHDSAGQVLSTLANLKSEDSGKFLEYNGSIVPW</sequence>
<dbReference type="PANTHER" id="PTHR45458:SF1">
    <property type="entry name" value="SHORT CHAIN DEHYDROGENASE"/>
    <property type="match status" value="1"/>
</dbReference>
<dbReference type="InterPro" id="IPR020904">
    <property type="entry name" value="Sc_DH/Rdtase_CS"/>
</dbReference>
<name>A0A9P8ZWZ9_9PEZI</name>
<keyword evidence="1" id="KW-0521">NADP</keyword>
<evidence type="ECO:0000256" key="2">
    <source>
        <dbReference type="RuleBase" id="RU000363"/>
    </source>
</evidence>
<dbReference type="RefSeq" id="XP_045958557.1">
    <property type="nucleotide sequence ID" value="XM_046104840.1"/>
</dbReference>
<protein>
    <submittedName>
        <fullName evidence="3">NADP-dependent dehydrogenase-like protein</fullName>
    </submittedName>
</protein>
<accession>A0A9P8ZWZ9</accession>
<dbReference type="InterPro" id="IPR052184">
    <property type="entry name" value="SDR_enzymes"/>
</dbReference>
<dbReference type="PRINTS" id="PR00080">
    <property type="entry name" value="SDRFAMILY"/>
</dbReference>
<organism evidence="3 4">
    <name type="scientific">Truncatella angustata</name>
    <dbReference type="NCBI Taxonomy" id="152316"/>
    <lineage>
        <taxon>Eukaryota</taxon>
        <taxon>Fungi</taxon>
        <taxon>Dikarya</taxon>
        <taxon>Ascomycota</taxon>
        <taxon>Pezizomycotina</taxon>
        <taxon>Sordariomycetes</taxon>
        <taxon>Xylariomycetidae</taxon>
        <taxon>Amphisphaeriales</taxon>
        <taxon>Sporocadaceae</taxon>
        <taxon>Truncatella</taxon>
    </lineage>
</organism>
<gene>
    <name evidence="3" type="ORF">BKA67DRAFT_592486</name>
</gene>
<dbReference type="EMBL" id="JAGPXC010000004">
    <property type="protein sequence ID" value="KAH6654287.1"/>
    <property type="molecule type" value="Genomic_DNA"/>
</dbReference>
<evidence type="ECO:0000256" key="1">
    <source>
        <dbReference type="ARBA" id="ARBA00022857"/>
    </source>
</evidence>
<dbReference type="Proteomes" id="UP000758603">
    <property type="component" value="Unassembled WGS sequence"/>
</dbReference>
<keyword evidence="4" id="KW-1185">Reference proteome</keyword>
<dbReference type="PANTHER" id="PTHR45458">
    <property type="entry name" value="SHORT-CHAIN DEHYDROGENASE/REDUCTASE SDR"/>
    <property type="match status" value="1"/>
</dbReference>
<dbReference type="OrthoDB" id="5296at2759"/>
<evidence type="ECO:0000313" key="3">
    <source>
        <dbReference type="EMBL" id="KAH6654287.1"/>
    </source>
</evidence>
<dbReference type="InterPro" id="IPR036291">
    <property type="entry name" value="NAD(P)-bd_dom_sf"/>
</dbReference>
<dbReference type="Gene3D" id="3.40.50.720">
    <property type="entry name" value="NAD(P)-binding Rossmann-like Domain"/>
    <property type="match status" value="1"/>
</dbReference>